<dbReference type="SUPFAM" id="SSF52025">
    <property type="entry name" value="PA domain"/>
    <property type="match status" value="1"/>
</dbReference>
<dbReference type="Gene3D" id="3.40.630.10">
    <property type="entry name" value="Zn peptidases"/>
    <property type="match status" value="2"/>
</dbReference>
<protein>
    <submittedName>
        <fullName evidence="3">M20/M25/M40 family metallo-hydrolase</fullName>
    </submittedName>
</protein>
<evidence type="ECO:0000259" key="2">
    <source>
        <dbReference type="Pfam" id="PF04389"/>
    </source>
</evidence>
<evidence type="ECO:0000313" key="3">
    <source>
        <dbReference type="EMBL" id="TQV88030.1"/>
    </source>
</evidence>
<dbReference type="InterPro" id="IPR045175">
    <property type="entry name" value="M28_fam"/>
</dbReference>
<feature type="domain" description="Peptidase M28" evidence="2">
    <location>
        <begin position="307"/>
        <end position="510"/>
    </location>
</feature>
<dbReference type="PANTHER" id="PTHR12147:SF26">
    <property type="entry name" value="PEPTIDASE M28 DOMAIN-CONTAINING PROTEIN"/>
    <property type="match status" value="1"/>
</dbReference>
<dbReference type="Proteomes" id="UP000315439">
    <property type="component" value="Unassembled WGS sequence"/>
</dbReference>
<dbReference type="GO" id="GO:0006508">
    <property type="term" value="P:proteolysis"/>
    <property type="evidence" value="ECO:0007669"/>
    <property type="project" value="InterPro"/>
</dbReference>
<dbReference type="SUPFAM" id="SSF53187">
    <property type="entry name" value="Zn-dependent exopeptidases"/>
    <property type="match status" value="1"/>
</dbReference>
<evidence type="ECO:0000256" key="1">
    <source>
        <dbReference type="SAM" id="SignalP"/>
    </source>
</evidence>
<dbReference type="InterPro" id="IPR007484">
    <property type="entry name" value="Peptidase_M28"/>
</dbReference>
<dbReference type="CDD" id="cd04820">
    <property type="entry name" value="PA_M28_1_1"/>
    <property type="match status" value="1"/>
</dbReference>
<keyword evidence="3" id="KW-0378">Hydrolase</keyword>
<dbReference type="AlphaFoldDB" id="A0A545UEX6"/>
<sequence length="569" mass="62845">MKSLILMLLFLSVLHFSLSKSFNEDKINRAVAHSEAVLSIKSESVRTHMEVLADNEMKGREAGTSEYRLAASYIAKEFEAMGLKKFANKRNYFQDVNFFETRLIPDSASLTFLRGNNEVSFTYGSDYAVSGSFGQTEEVVVAPLVFVGHGIKAPEYQHDDFSGVDVKGKILVVLSGAPPHFDTDQRAYYSSSTLKKEIASHLGAVGMLHVRTPVDNKRRPWEKILPQFKKSGMRWLDKNGSAFQGFAELKGNAVLSPSGAKKFFQFADHNLEKIFGKHASGKTGSFDLGVSAKIEKRSAQKKVKSANVIGLLEGSDPKLKDEYIIYTAHLDHLGVQVDEEKIKIFNGAYDNAAGVATVLEVASAMSSMKVPPKRSVIFAMVTAEEKGLQGSSYLAKNFPVSLQQLVANINIDMPYLGFPVNDIEPFGAEHSSLHGSVAKALTRMKMELTPDPMPEKVRFIRSDQFSFVKEGIPALAFKAGAKSSNPEISGTKELATFLNQHYHSPSDDLTLPFSHEGAKRYVQAALLLGLIISEEEERPRWNKGDFFGDKFARKNDESKAISASQFTVN</sequence>
<dbReference type="EMBL" id="VIKS01000005">
    <property type="protein sequence ID" value="TQV88030.1"/>
    <property type="molecule type" value="Genomic_DNA"/>
</dbReference>
<comment type="caution">
    <text evidence="3">The sequence shown here is derived from an EMBL/GenBank/DDBJ whole genome shotgun (WGS) entry which is preliminary data.</text>
</comment>
<feature type="signal peptide" evidence="1">
    <location>
        <begin position="1"/>
        <end position="21"/>
    </location>
</feature>
<organism evidence="3 4">
    <name type="scientific">Aliikangiella coralliicola</name>
    <dbReference type="NCBI Taxonomy" id="2592383"/>
    <lineage>
        <taxon>Bacteria</taxon>
        <taxon>Pseudomonadati</taxon>
        <taxon>Pseudomonadota</taxon>
        <taxon>Gammaproteobacteria</taxon>
        <taxon>Oceanospirillales</taxon>
        <taxon>Pleioneaceae</taxon>
        <taxon>Aliikangiella</taxon>
    </lineage>
</organism>
<name>A0A545UEX6_9GAMM</name>
<dbReference type="Pfam" id="PF04389">
    <property type="entry name" value="Peptidase_M28"/>
    <property type="match status" value="1"/>
</dbReference>
<dbReference type="Gene3D" id="3.50.30.30">
    <property type="match status" value="1"/>
</dbReference>
<keyword evidence="4" id="KW-1185">Reference proteome</keyword>
<dbReference type="InterPro" id="IPR046450">
    <property type="entry name" value="PA_dom_sf"/>
</dbReference>
<proteinExistence type="predicted"/>
<accession>A0A545UEX6</accession>
<keyword evidence="1" id="KW-0732">Signal</keyword>
<reference evidence="3 4" key="1">
    <citation type="submission" date="2019-07" db="EMBL/GenBank/DDBJ databases">
        <title>Draft genome for Aliikangiella sp. M105.</title>
        <authorList>
            <person name="Wang G."/>
        </authorList>
    </citation>
    <scope>NUCLEOTIDE SEQUENCE [LARGE SCALE GENOMIC DNA]</scope>
    <source>
        <strain evidence="3 4">M105</strain>
    </source>
</reference>
<dbReference type="PANTHER" id="PTHR12147">
    <property type="entry name" value="METALLOPEPTIDASE M28 FAMILY MEMBER"/>
    <property type="match status" value="1"/>
</dbReference>
<dbReference type="RefSeq" id="WP_142893271.1">
    <property type="nucleotide sequence ID" value="NZ_ML660163.1"/>
</dbReference>
<feature type="chain" id="PRO_5022111687" evidence="1">
    <location>
        <begin position="22"/>
        <end position="569"/>
    </location>
</feature>
<gene>
    <name evidence="3" type="ORF">FLL46_09475</name>
</gene>
<dbReference type="GO" id="GO:0008235">
    <property type="term" value="F:metalloexopeptidase activity"/>
    <property type="evidence" value="ECO:0007669"/>
    <property type="project" value="InterPro"/>
</dbReference>
<dbReference type="OrthoDB" id="9778250at2"/>
<evidence type="ECO:0000313" key="4">
    <source>
        <dbReference type="Proteomes" id="UP000315439"/>
    </source>
</evidence>